<dbReference type="AlphaFoldDB" id="A0A7V7UQY0"/>
<dbReference type="RefSeq" id="WP_007901359.1">
    <property type="nucleotide sequence ID" value="NZ_CAWNSY010000096.1"/>
</dbReference>
<protein>
    <recommendedName>
        <fullName evidence="3">Lipoprotein</fullName>
    </recommendedName>
</protein>
<dbReference type="EMBL" id="JABTXY010000026">
    <property type="protein sequence ID" value="NYV44280.1"/>
    <property type="molecule type" value="Genomic_DNA"/>
</dbReference>
<accession>A0A7V7UQY0</accession>
<comment type="caution">
    <text evidence="1">The sequence shown here is derived from an EMBL/GenBank/DDBJ whole genome shotgun (WGS) entry which is preliminary data.</text>
</comment>
<gene>
    <name evidence="1" type="ORF">HRR37_18365</name>
</gene>
<evidence type="ECO:0008006" key="3">
    <source>
        <dbReference type="Google" id="ProtNLM"/>
    </source>
</evidence>
<dbReference type="PROSITE" id="PS51257">
    <property type="entry name" value="PROKAR_LIPOPROTEIN"/>
    <property type="match status" value="1"/>
</dbReference>
<evidence type="ECO:0000313" key="2">
    <source>
        <dbReference type="Proteomes" id="UP000548673"/>
    </source>
</evidence>
<dbReference type="GeneID" id="56731254"/>
<proteinExistence type="predicted"/>
<evidence type="ECO:0000313" key="1">
    <source>
        <dbReference type="EMBL" id="NYV44280.1"/>
    </source>
</evidence>
<dbReference type="KEGG" id="csj:CSK29544_03794"/>
<sequence>MRKKTKVFIGLVVLLAGAFGCAIPYIKMEFTESAYYTEKDEREYRFFTPQILQEMPRISEKYEFSFINVSGPASQVHVVKFYGTSDTRQVDRYLTSKGYKKQATCDIEATCWRGSDPQETLYVGTFKDKNMVMVQVVIDFT</sequence>
<organism evidence="1 2">
    <name type="scientific">Cronobacter sakazakii</name>
    <name type="common">Enterobacter sakazakii</name>
    <dbReference type="NCBI Taxonomy" id="28141"/>
    <lineage>
        <taxon>Bacteria</taxon>
        <taxon>Pseudomonadati</taxon>
        <taxon>Pseudomonadota</taxon>
        <taxon>Gammaproteobacteria</taxon>
        <taxon>Enterobacterales</taxon>
        <taxon>Enterobacteriaceae</taxon>
        <taxon>Cronobacter</taxon>
    </lineage>
</organism>
<dbReference type="Proteomes" id="UP000548673">
    <property type="component" value="Unassembled WGS sequence"/>
</dbReference>
<name>A0A7V7UQY0_CROSK</name>
<reference evidence="1 2" key="1">
    <citation type="submission" date="2020-05" db="EMBL/GenBank/DDBJ databases">
        <title>The draft genome of Cronobacter sakazakii strain 145005.</title>
        <authorList>
            <person name="Yang J."/>
            <person name="Liu L."/>
            <person name="Feng Y."/>
            <person name="Zong Z."/>
        </authorList>
    </citation>
    <scope>NUCLEOTIDE SEQUENCE [LARGE SCALE GENOMIC DNA]</scope>
    <source>
        <strain evidence="1 2">145005</strain>
    </source>
</reference>